<protein>
    <recommendedName>
        <fullName evidence="4">F-box domain-containing protein</fullName>
    </recommendedName>
</protein>
<dbReference type="Proteomes" id="UP000663836">
    <property type="component" value="Unassembled WGS sequence"/>
</dbReference>
<evidence type="ECO:0000313" key="3">
    <source>
        <dbReference type="Proteomes" id="UP000663836"/>
    </source>
</evidence>
<dbReference type="Gene3D" id="3.80.10.10">
    <property type="entry name" value="Ribonuclease Inhibitor"/>
    <property type="match status" value="1"/>
</dbReference>
<proteinExistence type="predicted"/>
<reference evidence="2" key="1">
    <citation type="submission" date="2021-02" db="EMBL/GenBank/DDBJ databases">
        <authorList>
            <person name="Nowell W R."/>
        </authorList>
    </citation>
    <scope>NUCLEOTIDE SEQUENCE</scope>
</reference>
<organism evidence="2 3">
    <name type="scientific">Rotaria sordida</name>
    <dbReference type="NCBI Taxonomy" id="392033"/>
    <lineage>
        <taxon>Eukaryota</taxon>
        <taxon>Metazoa</taxon>
        <taxon>Spiralia</taxon>
        <taxon>Gnathifera</taxon>
        <taxon>Rotifera</taxon>
        <taxon>Eurotatoria</taxon>
        <taxon>Bdelloidea</taxon>
        <taxon>Philodinida</taxon>
        <taxon>Philodinidae</taxon>
        <taxon>Rotaria</taxon>
    </lineage>
</organism>
<feature type="region of interest" description="Disordered" evidence="1">
    <location>
        <begin position="1"/>
        <end position="25"/>
    </location>
</feature>
<feature type="compositionally biased region" description="Polar residues" evidence="1">
    <location>
        <begin position="1"/>
        <end position="13"/>
    </location>
</feature>
<gene>
    <name evidence="2" type="ORF">JBS370_LOCUS25528</name>
</gene>
<evidence type="ECO:0000256" key="1">
    <source>
        <dbReference type="SAM" id="MobiDB-lite"/>
    </source>
</evidence>
<feature type="compositionally biased region" description="Basic and acidic residues" evidence="1">
    <location>
        <begin position="16"/>
        <end position="25"/>
    </location>
</feature>
<dbReference type="EMBL" id="CAJOBD010004267">
    <property type="protein sequence ID" value="CAF3987465.1"/>
    <property type="molecule type" value="Genomic_DNA"/>
</dbReference>
<dbReference type="SUPFAM" id="SSF52047">
    <property type="entry name" value="RNI-like"/>
    <property type="match status" value="1"/>
</dbReference>
<name>A0A819MZ43_9BILA</name>
<accession>A0A819MZ43</accession>
<comment type="caution">
    <text evidence="2">The sequence shown here is derived from an EMBL/GenBank/DDBJ whole genome shotgun (WGS) entry which is preliminary data.</text>
</comment>
<dbReference type="InterPro" id="IPR032675">
    <property type="entry name" value="LRR_dom_sf"/>
</dbReference>
<dbReference type="AlphaFoldDB" id="A0A819MZ43"/>
<evidence type="ECO:0000313" key="2">
    <source>
        <dbReference type="EMBL" id="CAF3987465.1"/>
    </source>
</evidence>
<evidence type="ECO:0008006" key="4">
    <source>
        <dbReference type="Google" id="ProtNLM"/>
    </source>
</evidence>
<sequence length="330" mass="39643">MYLVKQQRNTTESNNEDDKKKQRTNDEKRLPITKFEDMSDELLYEIFEFIDIYDAYEVYHTMINQFVSSFWIERGWIFAHQHCSRYDRMKFYSTQPYRRNIYDIFERTDDDTCSCHETGLNLAQKVSIEGHHVVPNCSIQFARATSLRLEHLRTEYKDQFITNLNHCIPLMQIRRLYISYSNLDTSMLIEILCYMPNLDSLSFYYHPLKHESTWSVRQEAQIAHLVSTNKITKVIIGGVNYNTLEDLQFLINLCPRIQYFEIMVKEDALKYIAQIILSKYINNSSHLFSLLIWNINNEMVEKLRTMIGHDKILHGDYTFEYSDHFLHLWW</sequence>